<dbReference type="InterPro" id="IPR023286">
    <property type="entry name" value="ABATE_dom_sf"/>
</dbReference>
<dbReference type="InterPro" id="IPR021005">
    <property type="entry name" value="Znf_CGNR"/>
</dbReference>
<gene>
    <name evidence="3" type="ORF">SAMN05216267_102337</name>
</gene>
<evidence type="ECO:0000313" key="3">
    <source>
        <dbReference type="EMBL" id="SEO31957.1"/>
    </source>
</evidence>
<evidence type="ECO:0000256" key="1">
    <source>
        <dbReference type="SAM" id="MobiDB-lite"/>
    </source>
</evidence>
<organism evidence="3 4">
    <name type="scientific">Actinacidiphila rubida</name>
    <dbReference type="NCBI Taxonomy" id="310780"/>
    <lineage>
        <taxon>Bacteria</taxon>
        <taxon>Bacillati</taxon>
        <taxon>Actinomycetota</taxon>
        <taxon>Actinomycetes</taxon>
        <taxon>Kitasatosporales</taxon>
        <taxon>Streptomycetaceae</taxon>
        <taxon>Actinacidiphila</taxon>
    </lineage>
</organism>
<dbReference type="STRING" id="310780.SAMN05216267_102337"/>
<dbReference type="InterPro" id="IPR010852">
    <property type="entry name" value="ABATE"/>
</dbReference>
<dbReference type="Pfam" id="PF11706">
    <property type="entry name" value="zf-CGNR"/>
    <property type="match status" value="1"/>
</dbReference>
<name>A0A1H8NQT8_9ACTN</name>
<feature type="domain" description="Zinc finger CGNR" evidence="2">
    <location>
        <begin position="179"/>
        <end position="220"/>
    </location>
</feature>
<reference evidence="3 4" key="1">
    <citation type="submission" date="2016-10" db="EMBL/GenBank/DDBJ databases">
        <authorList>
            <person name="de Groot N.N."/>
        </authorList>
    </citation>
    <scope>NUCLEOTIDE SEQUENCE [LARGE SCALE GENOMIC DNA]</scope>
    <source>
        <strain evidence="3 4">CGMCC 4.2026</strain>
    </source>
</reference>
<keyword evidence="4" id="KW-1185">Reference proteome</keyword>
<protein>
    <submittedName>
        <fullName evidence="3">Conserved protein containing a Zn-ribbon-like motif, possibly RNA-binding</fullName>
    </submittedName>
</protein>
<dbReference type="AlphaFoldDB" id="A0A1H8NQT8"/>
<dbReference type="SUPFAM" id="SSF160904">
    <property type="entry name" value="Jann2411-like"/>
    <property type="match status" value="1"/>
</dbReference>
<feature type="region of interest" description="Disordered" evidence="1">
    <location>
        <begin position="1"/>
        <end position="35"/>
    </location>
</feature>
<sequence>MPAPRTADGGSRPEGTSGGAPERITDSAPRPAPRVTDRVRDLRFDGGSPALDLVATLGRRHGSPVERLDGPDRLRAWCHGVSLRLAPEEATEVLLGELRLLRAALYDVARTDLHGTPPALPSVALVNECAHREPPAPRLDAGPDGVVVERPELTGRQLLSVLARDLISLMADPERRAGLRECGASECRMLYLDSTPGRRRRWCSMRRCGNNAKAARYRDRAAAD</sequence>
<accession>A0A1H8NQT8</accession>
<evidence type="ECO:0000259" key="2">
    <source>
        <dbReference type="Pfam" id="PF11706"/>
    </source>
</evidence>
<dbReference type="EMBL" id="FODD01000023">
    <property type="protein sequence ID" value="SEO31957.1"/>
    <property type="molecule type" value="Genomic_DNA"/>
</dbReference>
<dbReference type="PANTHER" id="PTHR35525:SF3">
    <property type="entry name" value="BLL6575 PROTEIN"/>
    <property type="match status" value="1"/>
</dbReference>
<dbReference type="PANTHER" id="PTHR35525">
    <property type="entry name" value="BLL6575 PROTEIN"/>
    <property type="match status" value="1"/>
</dbReference>
<proteinExistence type="predicted"/>
<evidence type="ECO:0000313" key="4">
    <source>
        <dbReference type="Proteomes" id="UP000181951"/>
    </source>
</evidence>
<dbReference type="Proteomes" id="UP000181951">
    <property type="component" value="Unassembled WGS sequence"/>
</dbReference>
<dbReference type="Gene3D" id="1.10.3300.10">
    <property type="entry name" value="Jann2411-like domain"/>
    <property type="match status" value="1"/>
</dbReference>
<dbReference type="Pfam" id="PF07336">
    <property type="entry name" value="ABATE"/>
    <property type="match status" value="1"/>
</dbReference>